<evidence type="ECO:0000313" key="2">
    <source>
        <dbReference type="Proteomes" id="UP001501598"/>
    </source>
</evidence>
<sequence>MGDSAWWSCPECGSYAELSAEETVGFTVECPDCRGSMVSQWVWEETSTAA</sequence>
<name>A0ABP8S2L4_9PSEU</name>
<dbReference type="Gene3D" id="2.20.28.160">
    <property type="match status" value="1"/>
</dbReference>
<keyword evidence="2" id="KW-1185">Reference proteome</keyword>
<accession>A0ABP8S2L4</accession>
<protein>
    <recommendedName>
        <fullName evidence="3">Transcription factor zinc-finger domain-containing protein</fullName>
    </recommendedName>
</protein>
<gene>
    <name evidence="1" type="ORF">GCM10023175_59160</name>
</gene>
<reference evidence="2" key="1">
    <citation type="journal article" date="2019" name="Int. J. Syst. Evol. Microbiol.">
        <title>The Global Catalogue of Microorganisms (GCM) 10K type strain sequencing project: providing services to taxonomists for standard genome sequencing and annotation.</title>
        <authorList>
            <consortium name="The Broad Institute Genomics Platform"/>
            <consortium name="The Broad Institute Genome Sequencing Center for Infectious Disease"/>
            <person name="Wu L."/>
            <person name="Ma J."/>
        </authorList>
    </citation>
    <scope>NUCLEOTIDE SEQUENCE [LARGE SCALE GENOMIC DNA]</scope>
    <source>
        <strain evidence="2">JCM 17906</strain>
    </source>
</reference>
<evidence type="ECO:0000313" key="1">
    <source>
        <dbReference type="EMBL" id="GAA4556618.1"/>
    </source>
</evidence>
<evidence type="ECO:0008006" key="3">
    <source>
        <dbReference type="Google" id="ProtNLM"/>
    </source>
</evidence>
<dbReference type="RefSeq" id="WP_345425875.1">
    <property type="nucleotide sequence ID" value="NZ_BAABGT010000099.1"/>
</dbReference>
<dbReference type="EMBL" id="BAABGT010000099">
    <property type="protein sequence ID" value="GAA4556618.1"/>
    <property type="molecule type" value="Genomic_DNA"/>
</dbReference>
<comment type="caution">
    <text evidence="1">The sequence shown here is derived from an EMBL/GenBank/DDBJ whole genome shotgun (WGS) entry which is preliminary data.</text>
</comment>
<proteinExistence type="predicted"/>
<dbReference type="Proteomes" id="UP001501598">
    <property type="component" value="Unassembled WGS sequence"/>
</dbReference>
<organism evidence="1 2">
    <name type="scientific">Pseudonocardia xishanensis</name>
    <dbReference type="NCBI Taxonomy" id="630995"/>
    <lineage>
        <taxon>Bacteria</taxon>
        <taxon>Bacillati</taxon>
        <taxon>Actinomycetota</taxon>
        <taxon>Actinomycetes</taxon>
        <taxon>Pseudonocardiales</taxon>
        <taxon>Pseudonocardiaceae</taxon>
        <taxon>Pseudonocardia</taxon>
    </lineage>
</organism>